<proteinExistence type="inferred from homology"/>
<dbReference type="GO" id="GO:0016705">
    <property type="term" value="F:oxidoreductase activity, acting on paired donors, with incorporation or reduction of molecular oxygen"/>
    <property type="evidence" value="ECO:0007669"/>
    <property type="project" value="InterPro"/>
</dbReference>
<evidence type="ECO:0000256" key="1">
    <source>
        <dbReference type="ARBA" id="ARBA00001971"/>
    </source>
</evidence>
<keyword evidence="3 6" id="KW-0349">Heme</keyword>
<dbReference type="Pfam" id="PF00067">
    <property type="entry name" value="p450"/>
    <property type="match status" value="1"/>
</dbReference>
<comment type="similarity">
    <text evidence="2 7">Belongs to the cytochrome P450 family.</text>
</comment>
<evidence type="ECO:0000313" key="10">
    <source>
        <dbReference type="Proteomes" id="UP000887229"/>
    </source>
</evidence>
<keyword evidence="7" id="KW-0560">Oxidoreductase</keyword>
<dbReference type="SUPFAM" id="SSF48264">
    <property type="entry name" value="Cytochrome P450"/>
    <property type="match status" value="1"/>
</dbReference>
<dbReference type="RefSeq" id="XP_046120595.1">
    <property type="nucleotide sequence ID" value="XM_046266315.1"/>
</dbReference>
<dbReference type="PRINTS" id="PR00463">
    <property type="entry name" value="EP450I"/>
</dbReference>
<feature type="binding site" description="axial binding residue" evidence="6">
    <location>
        <position position="457"/>
    </location>
    <ligand>
        <name>heme</name>
        <dbReference type="ChEBI" id="CHEBI:30413"/>
    </ligand>
    <ligandPart>
        <name>Fe</name>
        <dbReference type="ChEBI" id="CHEBI:18248"/>
    </ligandPart>
</feature>
<dbReference type="GO" id="GO:0020037">
    <property type="term" value="F:heme binding"/>
    <property type="evidence" value="ECO:0007669"/>
    <property type="project" value="InterPro"/>
</dbReference>
<dbReference type="Proteomes" id="UP000887229">
    <property type="component" value="Unassembled WGS sequence"/>
</dbReference>
<dbReference type="InterPro" id="IPR036396">
    <property type="entry name" value="Cyt_P450_sf"/>
</dbReference>
<accession>A0A9P7ZRV4</accession>
<dbReference type="PROSITE" id="PS00086">
    <property type="entry name" value="CYTOCHROME_P450"/>
    <property type="match status" value="1"/>
</dbReference>
<keyword evidence="8" id="KW-1133">Transmembrane helix</keyword>
<evidence type="ECO:0000313" key="9">
    <source>
        <dbReference type="EMBL" id="KAG9256671.1"/>
    </source>
</evidence>
<keyword evidence="10" id="KW-1185">Reference proteome</keyword>
<dbReference type="PANTHER" id="PTHR24305:SF210">
    <property type="entry name" value="CYTOCHROME P450 MONOOXYGENASE ASQL-RELATED"/>
    <property type="match status" value="1"/>
</dbReference>
<reference evidence="9" key="1">
    <citation type="journal article" date="2021" name="IMA Fungus">
        <title>Genomic characterization of three marine fungi, including Emericellopsis atlantica sp. nov. with signatures of a generalist lifestyle and marine biomass degradation.</title>
        <authorList>
            <person name="Hagestad O.C."/>
            <person name="Hou L."/>
            <person name="Andersen J.H."/>
            <person name="Hansen E.H."/>
            <person name="Altermark B."/>
            <person name="Li C."/>
            <person name="Kuhnert E."/>
            <person name="Cox R.J."/>
            <person name="Crous P.W."/>
            <person name="Spatafora J.W."/>
            <person name="Lail K."/>
            <person name="Amirebrahimi M."/>
            <person name="Lipzen A."/>
            <person name="Pangilinan J."/>
            <person name="Andreopoulos W."/>
            <person name="Hayes R.D."/>
            <person name="Ng V."/>
            <person name="Grigoriev I.V."/>
            <person name="Jackson S.A."/>
            <person name="Sutton T.D.S."/>
            <person name="Dobson A.D.W."/>
            <person name="Rama T."/>
        </authorList>
    </citation>
    <scope>NUCLEOTIDE SEQUENCE</scope>
    <source>
        <strain evidence="9">TS7</strain>
    </source>
</reference>
<dbReference type="GO" id="GO:0005506">
    <property type="term" value="F:iron ion binding"/>
    <property type="evidence" value="ECO:0007669"/>
    <property type="project" value="InterPro"/>
</dbReference>
<keyword evidence="7" id="KW-0503">Monooxygenase</keyword>
<evidence type="ECO:0000256" key="5">
    <source>
        <dbReference type="ARBA" id="ARBA00023004"/>
    </source>
</evidence>
<dbReference type="AlphaFoldDB" id="A0A9P7ZRV4"/>
<dbReference type="InterPro" id="IPR002401">
    <property type="entry name" value="Cyt_P450_E_grp-I"/>
</dbReference>
<dbReference type="InterPro" id="IPR001128">
    <property type="entry name" value="Cyt_P450"/>
</dbReference>
<dbReference type="CDD" id="cd11058">
    <property type="entry name" value="CYP60B-like"/>
    <property type="match status" value="1"/>
</dbReference>
<dbReference type="OrthoDB" id="1470350at2759"/>
<keyword evidence="5 6" id="KW-0408">Iron</keyword>
<protein>
    <submittedName>
        <fullName evidence="9">Benzoate 4-monooxygenase cytochrome P450</fullName>
    </submittedName>
</protein>
<dbReference type="GO" id="GO:0004497">
    <property type="term" value="F:monooxygenase activity"/>
    <property type="evidence" value="ECO:0007669"/>
    <property type="project" value="UniProtKB-KW"/>
</dbReference>
<evidence type="ECO:0000256" key="8">
    <source>
        <dbReference type="SAM" id="Phobius"/>
    </source>
</evidence>
<evidence type="ECO:0000256" key="2">
    <source>
        <dbReference type="ARBA" id="ARBA00010617"/>
    </source>
</evidence>
<sequence>MPDWADLKSVDLVSVATLLKLHRASIAFSVVILTIVYFATRAIYNVWFHPLSKFPGPRHRAAFKIPYLVGMWGGTHHRIVKDLHDQYGPVVRISPNNLSYITAQAWKDIYAHKKSRDLEMIKDPEFYVRNPNAPSIVNGNYEDHARYRRLYQPGFSARSLREQEPLIQRYVTLFISGLTRECEKGEVAVDMVQWFNFVTFDIIGDLAFGEPFGCLEGGETDWLQALNQIEEATMRIRVVQHAPLVGWYARKIVNTFFSNDAMRGAAEHLDLTEEKVKRRMANNSPRPDFMEHILRQPEGKGFTFGEMLSNSATLIQAGSETTATLLSGAVFLLCKYPETYKLLMKELTDAFESEDQLTIENTTRLPYMDAVLEEALRCYSPAVPGFPRQVPQSGAMIDGQWVPGGMSVTVNHYAAYHSTLNFERPEEFLPERFLDPDAFPNDRRDVLQPFSMGPRNCIGKQLAYAEGRLILGRFLLKFEMRLGPKAEGWMDQKGYVTWMRPPLEMFIKLREN</sequence>
<keyword evidence="8" id="KW-0812">Transmembrane</keyword>
<dbReference type="PRINTS" id="PR00385">
    <property type="entry name" value="P450"/>
</dbReference>
<dbReference type="InterPro" id="IPR050121">
    <property type="entry name" value="Cytochrome_P450_monoxygenase"/>
</dbReference>
<feature type="transmembrane region" description="Helical" evidence="8">
    <location>
        <begin position="24"/>
        <end position="44"/>
    </location>
</feature>
<evidence type="ECO:0000256" key="4">
    <source>
        <dbReference type="ARBA" id="ARBA00022723"/>
    </source>
</evidence>
<comment type="caution">
    <text evidence="9">The sequence shown here is derived from an EMBL/GenBank/DDBJ whole genome shotgun (WGS) entry which is preliminary data.</text>
</comment>
<name>A0A9P7ZRV4_9HYPO</name>
<keyword evidence="8" id="KW-0472">Membrane</keyword>
<keyword evidence="4 6" id="KW-0479">Metal-binding</keyword>
<evidence type="ECO:0000256" key="7">
    <source>
        <dbReference type="RuleBase" id="RU000461"/>
    </source>
</evidence>
<evidence type="ECO:0000256" key="6">
    <source>
        <dbReference type="PIRSR" id="PIRSR602401-1"/>
    </source>
</evidence>
<dbReference type="Gene3D" id="1.10.630.10">
    <property type="entry name" value="Cytochrome P450"/>
    <property type="match status" value="1"/>
</dbReference>
<organism evidence="9 10">
    <name type="scientific">Emericellopsis atlantica</name>
    <dbReference type="NCBI Taxonomy" id="2614577"/>
    <lineage>
        <taxon>Eukaryota</taxon>
        <taxon>Fungi</taxon>
        <taxon>Dikarya</taxon>
        <taxon>Ascomycota</taxon>
        <taxon>Pezizomycotina</taxon>
        <taxon>Sordariomycetes</taxon>
        <taxon>Hypocreomycetidae</taxon>
        <taxon>Hypocreales</taxon>
        <taxon>Bionectriaceae</taxon>
        <taxon>Emericellopsis</taxon>
    </lineage>
</organism>
<evidence type="ECO:0000256" key="3">
    <source>
        <dbReference type="ARBA" id="ARBA00022617"/>
    </source>
</evidence>
<dbReference type="GeneID" id="70297218"/>
<dbReference type="EMBL" id="MU251247">
    <property type="protein sequence ID" value="KAG9256671.1"/>
    <property type="molecule type" value="Genomic_DNA"/>
</dbReference>
<dbReference type="PANTHER" id="PTHR24305">
    <property type="entry name" value="CYTOCHROME P450"/>
    <property type="match status" value="1"/>
</dbReference>
<gene>
    <name evidence="9" type="ORF">F5Z01DRAFT_697428</name>
</gene>
<dbReference type="InterPro" id="IPR017972">
    <property type="entry name" value="Cyt_P450_CS"/>
</dbReference>
<comment type="cofactor">
    <cofactor evidence="1 6">
        <name>heme</name>
        <dbReference type="ChEBI" id="CHEBI:30413"/>
    </cofactor>
</comment>